<dbReference type="EMBL" id="CP015578">
    <property type="protein sequence ID" value="ARQ97467.1"/>
    <property type="molecule type" value="Genomic_DNA"/>
</dbReference>
<reference evidence="3" key="1">
    <citation type="journal article" date="2017" name="Genome Biol. Evol.">
        <title>Comparative Genomic Analysis Identifies a Campylobacter Clade Deficient in Selenium Metabolism.</title>
        <authorList>
            <person name="Miller W.G."/>
            <person name="Yee E."/>
            <person name="Lopes B.S."/>
            <person name="Chapman M.H."/>
            <person name="Huynh S."/>
            <person name="Bono J.L."/>
            <person name="Parker C.T."/>
            <person name="Strachan N.J.C."/>
            <person name="Forbes K.J."/>
        </authorList>
    </citation>
    <scope>NUCLEOTIDE SEQUENCE [LARGE SCALE GENOMIC DNA]</scope>
    <source>
        <strain evidence="3">NCTC 13004</strain>
    </source>
</reference>
<dbReference type="InterPro" id="IPR013976">
    <property type="entry name" value="HDOD"/>
</dbReference>
<dbReference type="RefSeq" id="WP_096018866.1">
    <property type="nucleotide sequence ID" value="NZ_CP015578.1"/>
</dbReference>
<dbReference type="KEGG" id="clx:CLAN_0720"/>
<evidence type="ECO:0000313" key="2">
    <source>
        <dbReference type="EMBL" id="ARQ97467.1"/>
    </source>
</evidence>
<dbReference type="SUPFAM" id="SSF109604">
    <property type="entry name" value="HD-domain/PDEase-like"/>
    <property type="match status" value="1"/>
</dbReference>
<feature type="domain" description="HDOD" evidence="1">
    <location>
        <begin position="12"/>
        <end position="212"/>
    </location>
</feature>
<dbReference type="GeneID" id="46921196"/>
<dbReference type="PROSITE" id="PS51833">
    <property type="entry name" value="HDOD"/>
    <property type="match status" value="1"/>
</dbReference>
<dbReference type="PANTHER" id="PTHR33525:SF3">
    <property type="entry name" value="RIBONUCLEASE Y"/>
    <property type="match status" value="1"/>
</dbReference>
<evidence type="ECO:0000313" key="3">
    <source>
        <dbReference type="Proteomes" id="UP000202031"/>
    </source>
</evidence>
<evidence type="ECO:0000259" key="1">
    <source>
        <dbReference type="PROSITE" id="PS51833"/>
    </source>
</evidence>
<dbReference type="PANTHER" id="PTHR33525">
    <property type="match status" value="1"/>
</dbReference>
<reference evidence="3" key="2">
    <citation type="journal article" date="2017" name="Genome Biol. Evol.">
        <title>Comparative genomic analysis identifies a Campylobacter clade deficient in selenium metabolism.</title>
        <authorList>
            <person name="Miller W.G."/>
            <person name="Yee E."/>
            <person name="Lopes B.S."/>
            <person name="Chapman M.H."/>
            <person name="Huynh S."/>
            <person name="Bono J.L."/>
            <person name="Parker C.T."/>
            <person name="Strachan N.J.C."/>
            <person name="Forbes K.J."/>
        </authorList>
    </citation>
    <scope>NUCLEOTIDE SEQUENCE [LARGE SCALE GENOMIC DNA]</scope>
    <source>
        <strain evidence="3">NCTC 13004</strain>
    </source>
</reference>
<dbReference type="InterPro" id="IPR052340">
    <property type="entry name" value="RNase_Y/CdgJ"/>
</dbReference>
<protein>
    <submittedName>
        <fullName evidence="2">HDOD domain-containing signal-transduction protein</fullName>
    </submittedName>
</protein>
<organism evidence="2 3">
    <name type="scientific">Campylobacter lanienae NCTC 13004</name>
    <dbReference type="NCBI Taxonomy" id="1031753"/>
    <lineage>
        <taxon>Bacteria</taxon>
        <taxon>Pseudomonadati</taxon>
        <taxon>Campylobacterota</taxon>
        <taxon>Epsilonproteobacteria</taxon>
        <taxon>Campylobacterales</taxon>
        <taxon>Campylobacteraceae</taxon>
        <taxon>Campylobacter</taxon>
    </lineage>
</organism>
<gene>
    <name evidence="2" type="ORF">CLAN_0720</name>
</gene>
<accession>A0A1X9SMJ5</accession>
<dbReference type="Gene3D" id="1.10.3210.10">
    <property type="entry name" value="Hypothetical protein af1432"/>
    <property type="match status" value="1"/>
</dbReference>
<dbReference type="AlphaFoldDB" id="A0A1X9SMJ5"/>
<sequence length="270" mass="30125">MNEAIYKSIKSLPPLDDTIIQIQQICSSDDSDIAELISVIQRDPMLTANILRSANSPLYGFSREITDINRAVALFGMATIRGFALAGTINKNFKIDLSPYKINETNFMDIATKQNALAFNWCNQIDRELLNIISPASFMMDIGKIIIAKELIESNKSDKFASQLQSISTPKELSQLEISMVGISSQLVTAQIFKNWNLEPEIANAIRYLLDPDDAPESIKNQCQILNIISNSINIFGTLSQKQIDSSKELLKLYGLDIQPYLNAVEKVSN</sequence>
<dbReference type="Proteomes" id="UP000202031">
    <property type="component" value="Chromosome"/>
</dbReference>
<name>A0A1X9SMJ5_9BACT</name>
<proteinExistence type="predicted"/>
<dbReference type="Pfam" id="PF08668">
    <property type="entry name" value="HDOD"/>
    <property type="match status" value="1"/>
</dbReference>